<gene>
    <name evidence="2" type="ORF">DP120_13940</name>
</gene>
<keyword evidence="3" id="KW-1185">Reference proteome</keyword>
<dbReference type="PANTHER" id="PTHR14859:SF15">
    <property type="entry name" value="ENDONUCLEASE_EXONUCLEASE_PHOSPHATASE DOMAIN-CONTAINING PROTEIN"/>
    <property type="match status" value="1"/>
</dbReference>
<accession>A0A365KQR7</accession>
<dbReference type="EMBL" id="QLZR01000006">
    <property type="protein sequence ID" value="RAZ75469.1"/>
    <property type="molecule type" value="Genomic_DNA"/>
</dbReference>
<dbReference type="GO" id="GO:0004519">
    <property type="term" value="F:endonuclease activity"/>
    <property type="evidence" value="ECO:0007669"/>
    <property type="project" value="UniProtKB-KW"/>
</dbReference>
<dbReference type="Pfam" id="PF03372">
    <property type="entry name" value="Exo_endo_phos"/>
    <property type="match status" value="1"/>
</dbReference>
<dbReference type="SUPFAM" id="SSF56219">
    <property type="entry name" value="DNase I-like"/>
    <property type="match status" value="1"/>
</dbReference>
<dbReference type="InterPro" id="IPR051916">
    <property type="entry name" value="GPI-anchor_lipid_remodeler"/>
</dbReference>
<evidence type="ECO:0000313" key="2">
    <source>
        <dbReference type="EMBL" id="RAZ75469.1"/>
    </source>
</evidence>
<name>A0A365KQR7_9BACL</name>
<dbReference type="InterPro" id="IPR005135">
    <property type="entry name" value="Endo/exonuclease/phosphatase"/>
</dbReference>
<keyword evidence="2" id="KW-0378">Hydrolase</keyword>
<keyword evidence="2" id="KW-0540">Nuclease</keyword>
<keyword evidence="2" id="KW-0255">Endonuclease</keyword>
<dbReference type="Proteomes" id="UP000251002">
    <property type="component" value="Unassembled WGS sequence"/>
</dbReference>
<dbReference type="Gene3D" id="3.60.10.10">
    <property type="entry name" value="Endonuclease/exonuclease/phosphatase"/>
    <property type="match status" value="1"/>
</dbReference>
<reference evidence="2 3" key="1">
    <citation type="submission" date="2018-06" db="EMBL/GenBank/DDBJ databases">
        <title>The draft genome sequences of strains SCU63 and S1.</title>
        <authorList>
            <person name="Gan L."/>
        </authorList>
    </citation>
    <scope>NUCLEOTIDE SEQUENCE [LARGE SCALE GENOMIC DNA]</scope>
    <source>
        <strain evidence="2 3">SCU63</strain>
    </source>
</reference>
<dbReference type="PANTHER" id="PTHR14859">
    <property type="entry name" value="CALCOFLUOR WHITE HYPERSENSITIVE PROTEIN PRECURSOR"/>
    <property type="match status" value="1"/>
</dbReference>
<sequence length="251" mass="28428">MTATDSTLRIMSFNISSGLTIDGRLDLELTASVIENAEVDIAGLQEVDQNFSERTDFTDQVKWLSKRLDMHVAFGPNLTAHPADAKWPMQAYGNAILSRYPIRKYQNHLLEKLEEGPESEQRGLLEATIEINEDSIAFFSTHLSLNEKQLERNIEELLSIIRNQDLPAVLTGDFNAEPNSPHMKRIEEELDNVFGAPASHPETYKKEGDHGQKIDFIFYSRHWQVLEAETIDTEASDHRPVLAVLELNPEG</sequence>
<dbReference type="GO" id="GO:0006506">
    <property type="term" value="P:GPI anchor biosynthetic process"/>
    <property type="evidence" value="ECO:0007669"/>
    <property type="project" value="TreeGrafter"/>
</dbReference>
<feature type="domain" description="Endonuclease/exonuclease/phosphatase" evidence="1">
    <location>
        <begin position="11"/>
        <end position="238"/>
    </location>
</feature>
<evidence type="ECO:0000313" key="3">
    <source>
        <dbReference type="Proteomes" id="UP000251002"/>
    </source>
</evidence>
<dbReference type="InterPro" id="IPR036691">
    <property type="entry name" value="Endo/exonu/phosph_ase_sf"/>
</dbReference>
<dbReference type="AlphaFoldDB" id="A0A365KQR7"/>
<comment type="caution">
    <text evidence="2">The sequence shown here is derived from an EMBL/GenBank/DDBJ whole genome shotgun (WGS) entry which is preliminary data.</text>
</comment>
<dbReference type="RefSeq" id="WP_112224280.1">
    <property type="nucleotide sequence ID" value="NZ_CP047673.1"/>
</dbReference>
<organism evidence="2 3">
    <name type="scientific">Planococcus halotolerans</name>
    <dbReference type="NCBI Taxonomy" id="2233542"/>
    <lineage>
        <taxon>Bacteria</taxon>
        <taxon>Bacillati</taxon>
        <taxon>Bacillota</taxon>
        <taxon>Bacilli</taxon>
        <taxon>Bacillales</taxon>
        <taxon>Caryophanaceae</taxon>
        <taxon>Planococcus</taxon>
    </lineage>
</organism>
<dbReference type="GO" id="GO:0016020">
    <property type="term" value="C:membrane"/>
    <property type="evidence" value="ECO:0007669"/>
    <property type="project" value="GOC"/>
</dbReference>
<protein>
    <submittedName>
        <fullName evidence="2">Endonuclease</fullName>
    </submittedName>
</protein>
<evidence type="ECO:0000259" key="1">
    <source>
        <dbReference type="Pfam" id="PF03372"/>
    </source>
</evidence>
<proteinExistence type="predicted"/>